<dbReference type="EMBL" id="QPFP01000038">
    <property type="protein sequence ID" value="TEB27674.1"/>
    <property type="molecule type" value="Genomic_DNA"/>
</dbReference>
<feature type="non-terminal residue" evidence="1">
    <location>
        <position position="1"/>
    </location>
</feature>
<protein>
    <recommendedName>
        <fullName evidence="3">Fe2OG dioxygenase domain-containing protein</fullName>
    </recommendedName>
</protein>
<keyword evidence="2" id="KW-1185">Reference proteome</keyword>
<comment type="caution">
    <text evidence="1">The sequence shown here is derived from an EMBL/GenBank/DDBJ whole genome shotgun (WGS) entry which is preliminary data.</text>
</comment>
<evidence type="ECO:0008006" key="3">
    <source>
        <dbReference type="Google" id="ProtNLM"/>
    </source>
</evidence>
<dbReference type="Proteomes" id="UP000298030">
    <property type="component" value="Unassembled WGS sequence"/>
</dbReference>
<gene>
    <name evidence="1" type="ORF">FA13DRAFT_1634313</name>
</gene>
<dbReference type="OrthoDB" id="3020801at2759"/>
<reference evidence="1 2" key="1">
    <citation type="journal article" date="2019" name="Nat. Ecol. Evol.">
        <title>Megaphylogeny resolves global patterns of mushroom evolution.</title>
        <authorList>
            <person name="Varga T."/>
            <person name="Krizsan K."/>
            <person name="Foldi C."/>
            <person name="Dima B."/>
            <person name="Sanchez-Garcia M."/>
            <person name="Sanchez-Ramirez S."/>
            <person name="Szollosi G.J."/>
            <person name="Szarkandi J.G."/>
            <person name="Papp V."/>
            <person name="Albert L."/>
            <person name="Andreopoulos W."/>
            <person name="Angelini C."/>
            <person name="Antonin V."/>
            <person name="Barry K.W."/>
            <person name="Bougher N.L."/>
            <person name="Buchanan P."/>
            <person name="Buyck B."/>
            <person name="Bense V."/>
            <person name="Catcheside P."/>
            <person name="Chovatia M."/>
            <person name="Cooper J."/>
            <person name="Damon W."/>
            <person name="Desjardin D."/>
            <person name="Finy P."/>
            <person name="Geml J."/>
            <person name="Haridas S."/>
            <person name="Hughes K."/>
            <person name="Justo A."/>
            <person name="Karasinski D."/>
            <person name="Kautmanova I."/>
            <person name="Kiss B."/>
            <person name="Kocsube S."/>
            <person name="Kotiranta H."/>
            <person name="LaButti K.M."/>
            <person name="Lechner B.E."/>
            <person name="Liimatainen K."/>
            <person name="Lipzen A."/>
            <person name="Lukacs Z."/>
            <person name="Mihaltcheva S."/>
            <person name="Morgado L.N."/>
            <person name="Niskanen T."/>
            <person name="Noordeloos M.E."/>
            <person name="Ohm R.A."/>
            <person name="Ortiz-Santana B."/>
            <person name="Ovrebo C."/>
            <person name="Racz N."/>
            <person name="Riley R."/>
            <person name="Savchenko A."/>
            <person name="Shiryaev A."/>
            <person name="Soop K."/>
            <person name="Spirin V."/>
            <person name="Szebenyi C."/>
            <person name="Tomsovsky M."/>
            <person name="Tulloss R.E."/>
            <person name="Uehling J."/>
            <person name="Grigoriev I.V."/>
            <person name="Vagvolgyi C."/>
            <person name="Papp T."/>
            <person name="Martin F.M."/>
            <person name="Miettinen O."/>
            <person name="Hibbett D.S."/>
            <person name="Nagy L.G."/>
        </authorList>
    </citation>
    <scope>NUCLEOTIDE SEQUENCE [LARGE SCALE GENOMIC DNA]</scope>
    <source>
        <strain evidence="1 2">FP101781</strain>
    </source>
</reference>
<sequence>RTPQVIVEKNTGRIVAILAGRPSDPSYVESMLRATDAILRAREQADFTHDECHHDRADDSAALNYGIYYGGGGEVPGNLKNGRHTEILEALVSNPDLSRMASFADAAFRLWSPDAYESVREVVNKLCEHDPRIVKTWDANAYPCAAFNFGPQVRCKPHKDSGNSPKTLCAIQAFGRFDPTKGGHLYIRELQVFIQFPAGSTILIPSALLTHGNTPVAPHEVRLSFTQFVPWGLFRYVDSGFCAEAGLLRKSKRLYREKMAERSGRWERDLKTIPTLKRLKEGIVSRRVVSTGDF</sequence>
<proteinExistence type="predicted"/>
<name>A0A4Y7T147_COPMI</name>
<dbReference type="Gene3D" id="3.60.130.30">
    <property type="match status" value="1"/>
</dbReference>
<evidence type="ECO:0000313" key="2">
    <source>
        <dbReference type="Proteomes" id="UP000298030"/>
    </source>
</evidence>
<dbReference type="AlphaFoldDB" id="A0A4Y7T147"/>
<evidence type="ECO:0000313" key="1">
    <source>
        <dbReference type="EMBL" id="TEB27674.1"/>
    </source>
</evidence>
<dbReference type="STRING" id="71717.A0A4Y7T147"/>
<accession>A0A4Y7T147</accession>
<organism evidence="1 2">
    <name type="scientific">Coprinellus micaceus</name>
    <name type="common">Glistening ink-cap mushroom</name>
    <name type="synonym">Coprinus micaceus</name>
    <dbReference type="NCBI Taxonomy" id="71717"/>
    <lineage>
        <taxon>Eukaryota</taxon>
        <taxon>Fungi</taxon>
        <taxon>Dikarya</taxon>
        <taxon>Basidiomycota</taxon>
        <taxon>Agaricomycotina</taxon>
        <taxon>Agaricomycetes</taxon>
        <taxon>Agaricomycetidae</taxon>
        <taxon>Agaricales</taxon>
        <taxon>Agaricineae</taxon>
        <taxon>Psathyrellaceae</taxon>
        <taxon>Coprinellus</taxon>
    </lineage>
</organism>